<evidence type="ECO:0000259" key="6">
    <source>
        <dbReference type="Pfam" id="PF01926"/>
    </source>
</evidence>
<dbReference type="SUPFAM" id="SSF52540">
    <property type="entry name" value="P-loop containing nucleoside triphosphate hydrolases"/>
    <property type="match status" value="1"/>
</dbReference>
<dbReference type="InterPro" id="IPR027266">
    <property type="entry name" value="TrmE/GcvT-like"/>
</dbReference>
<comment type="subcellular location">
    <subcellularLocation>
        <location evidence="1">Mitochondrion</location>
    </subcellularLocation>
</comment>
<dbReference type="InterPro" id="IPR027368">
    <property type="entry name" value="MnmE_dom2"/>
</dbReference>
<keyword evidence="5" id="KW-0342">GTP-binding</keyword>
<dbReference type="GO" id="GO:0005525">
    <property type="term" value="F:GTP binding"/>
    <property type="evidence" value="ECO:0007669"/>
    <property type="project" value="UniProtKB-KW"/>
</dbReference>
<dbReference type="InParanoid" id="A0A5N4AI83"/>
<keyword evidence="4" id="KW-0547">Nucleotide-binding</keyword>
<dbReference type="InterPro" id="IPR018948">
    <property type="entry name" value="GTP-bd_TrmE_N"/>
</dbReference>
<dbReference type="Gene3D" id="1.20.120.430">
    <property type="entry name" value="tRNA modification GTPase MnmE domain 2"/>
    <property type="match status" value="1"/>
</dbReference>
<dbReference type="Pfam" id="PF01926">
    <property type="entry name" value="MMR_HSR1"/>
    <property type="match status" value="1"/>
</dbReference>
<dbReference type="InterPro" id="IPR027417">
    <property type="entry name" value="P-loop_NTPase"/>
</dbReference>
<dbReference type="GO" id="GO:0030488">
    <property type="term" value="P:tRNA methylation"/>
    <property type="evidence" value="ECO:0007669"/>
    <property type="project" value="TreeGrafter"/>
</dbReference>
<dbReference type="InterPro" id="IPR004520">
    <property type="entry name" value="GTPase_MnmE"/>
</dbReference>
<evidence type="ECO:0008006" key="11">
    <source>
        <dbReference type="Google" id="ProtNLM"/>
    </source>
</evidence>
<dbReference type="Proteomes" id="UP000327044">
    <property type="component" value="Unassembled WGS sequence"/>
</dbReference>
<dbReference type="OrthoDB" id="188276at2759"/>
<organism evidence="9 10">
    <name type="scientific">Photinus pyralis</name>
    <name type="common">Common eastern firefly</name>
    <name type="synonym">Lampyris pyralis</name>
    <dbReference type="NCBI Taxonomy" id="7054"/>
    <lineage>
        <taxon>Eukaryota</taxon>
        <taxon>Metazoa</taxon>
        <taxon>Ecdysozoa</taxon>
        <taxon>Arthropoda</taxon>
        <taxon>Hexapoda</taxon>
        <taxon>Insecta</taxon>
        <taxon>Pterygota</taxon>
        <taxon>Neoptera</taxon>
        <taxon>Endopterygota</taxon>
        <taxon>Coleoptera</taxon>
        <taxon>Polyphaga</taxon>
        <taxon>Elateriformia</taxon>
        <taxon>Elateroidea</taxon>
        <taxon>Lampyridae</taxon>
        <taxon>Lampyrinae</taxon>
        <taxon>Photinus</taxon>
    </lineage>
</organism>
<evidence type="ECO:0000313" key="10">
    <source>
        <dbReference type="Proteomes" id="UP000327044"/>
    </source>
</evidence>
<dbReference type="EMBL" id="VVIM01000007">
    <property type="protein sequence ID" value="KAB0797024.1"/>
    <property type="molecule type" value="Genomic_DNA"/>
</dbReference>
<dbReference type="NCBIfam" id="NF003661">
    <property type="entry name" value="PRK05291.1-3"/>
    <property type="match status" value="1"/>
</dbReference>
<comment type="caution">
    <text evidence="9">The sequence shown here is derived from an EMBL/GenBank/DDBJ whole genome shotgun (WGS) entry which is preliminary data.</text>
</comment>
<dbReference type="GO" id="GO:0003924">
    <property type="term" value="F:GTPase activity"/>
    <property type="evidence" value="ECO:0007669"/>
    <property type="project" value="InterPro"/>
</dbReference>
<evidence type="ECO:0000256" key="5">
    <source>
        <dbReference type="ARBA" id="ARBA00023134"/>
    </source>
</evidence>
<evidence type="ECO:0000259" key="7">
    <source>
        <dbReference type="Pfam" id="PF10396"/>
    </source>
</evidence>
<dbReference type="FunCoup" id="A0A5N4AI83">
    <property type="interactions" value="1369"/>
</dbReference>
<dbReference type="PRINTS" id="PR00449">
    <property type="entry name" value="RASTRNSFRMNG"/>
</dbReference>
<dbReference type="HAMAP" id="MF_00379">
    <property type="entry name" value="GTPase_MnmE"/>
    <property type="match status" value="1"/>
</dbReference>
<evidence type="ECO:0000259" key="8">
    <source>
        <dbReference type="Pfam" id="PF12631"/>
    </source>
</evidence>
<reference evidence="9 10" key="1">
    <citation type="journal article" date="2018" name="Elife">
        <title>Firefly genomes illuminate parallel origins of bioluminescence in beetles.</title>
        <authorList>
            <person name="Fallon T.R."/>
            <person name="Lower S.E."/>
            <person name="Chang C.H."/>
            <person name="Bessho-Uehara M."/>
            <person name="Martin G.J."/>
            <person name="Bewick A.J."/>
            <person name="Behringer M."/>
            <person name="Debat H.J."/>
            <person name="Wong I."/>
            <person name="Day J.C."/>
            <person name="Suvorov A."/>
            <person name="Silva C.J."/>
            <person name="Stanger-Hall K.F."/>
            <person name="Hall D.W."/>
            <person name="Schmitz R.J."/>
            <person name="Nelson D.R."/>
            <person name="Lewis S.M."/>
            <person name="Shigenobu S."/>
            <person name="Bybee S.M."/>
            <person name="Larracuente A.M."/>
            <person name="Oba Y."/>
            <person name="Weng J.K."/>
        </authorList>
    </citation>
    <scope>NUCLEOTIDE SEQUENCE [LARGE SCALE GENOMIC DNA]</scope>
    <source>
        <strain evidence="9">1611_PpyrPB1</strain>
        <tissue evidence="9">Whole body</tissue>
    </source>
</reference>
<dbReference type="GO" id="GO:0002098">
    <property type="term" value="P:tRNA wobble uridine modification"/>
    <property type="evidence" value="ECO:0007669"/>
    <property type="project" value="TreeGrafter"/>
</dbReference>
<feature type="domain" description="G" evidence="6">
    <location>
        <begin position="236"/>
        <end position="332"/>
    </location>
</feature>
<feature type="domain" description="GTP-binding protein TrmE N-terminal" evidence="7">
    <location>
        <begin position="19"/>
        <end position="136"/>
    </location>
</feature>
<dbReference type="PANTHER" id="PTHR42714">
    <property type="entry name" value="TRNA MODIFICATION GTPASE GTPBP3"/>
    <property type="match status" value="1"/>
</dbReference>
<dbReference type="SUPFAM" id="SSF116878">
    <property type="entry name" value="TrmE connector domain"/>
    <property type="match status" value="1"/>
</dbReference>
<dbReference type="Pfam" id="PF10396">
    <property type="entry name" value="TrmE_N"/>
    <property type="match status" value="1"/>
</dbReference>
<proteinExistence type="inferred from homology"/>
<dbReference type="CDD" id="cd14858">
    <property type="entry name" value="TrmE_N"/>
    <property type="match status" value="1"/>
</dbReference>
<accession>A0A5N4AI83</accession>
<sequence>MFRCSLHLRHYCHQVSQSTIFALSSGQGKCGVAVIRVSGPSAGNALKHLTGMKELPKPRYALLKKLKHPDRGEVLDRGLVLWFPSPHSFTGEDSCEFQIHGGLAVINGVLNALSAIPTLRLASPGEFTKRAFYNGKLDLTQAEGLADLLSAETELQRKQAFLQTEGHLKNVYMRWKNVLVSALANLEAYIDFHETEVLDADLVNGTMNSVLKLSEDIRKHLGNGVRGECLRNGVKTVLIGETNVGKSSLANVLCSRPLSIVTPIHGTTRDVLEATLDIGGYPVVLNDTAGLRSQSADVIEQEGMIRTLRACEDANLILLVADCTNYLSWQKASQSSNFLDFLAFYARKLDICDILFNEDNTTKKPFIVIGNKVDLVEECDLVHLQSFQNLISCNSKKGIDFLTSSIIDQLKQICGEPTEEHPSMNQVRHRECLTLCLRHLESFLQDRQSFDDNTVFMAEKLRKALRQLDKLTGIFSTEQLLSVIFNQFCIGK</sequence>
<evidence type="ECO:0000313" key="9">
    <source>
        <dbReference type="EMBL" id="KAB0797024.1"/>
    </source>
</evidence>
<dbReference type="PANTHER" id="PTHR42714:SF2">
    <property type="entry name" value="TRNA MODIFICATION GTPASE GTPBP3, MITOCHONDRIAL"/>
    <property type="match status" value="1"/>
</dbReference>
<dbReference type="Pfam" id="PF12631">
    <property type="entry name" value="MnmE_helical"/>
    <property type="match status" value="1"/>
</dbReference>
<dbReference type="Gene3D" id="3.40.50.300">
    <property type="entry name" value="P-loop containing nucleotide triphosphate hydrolases"/>
    <property type="match status" value="1"/>
</dbReference>
<dbReference type="InterPro" id="IPR031168">
    <property type="entry name" value="G_TrmE"/>
</dbReference>
<evidence type="ECO:0000256" key="4">
    <source>
        <dbReference type="ARBA" id="ARBA00022741"/>
    </source>
</evidence>
<comment type="similarity">
    <text evidence="2">Belongs to the TRAFAC class TrmE-Era-EngA-EngB-Septin-like GTPase superfamily. TrmE GTPase family.</text>
</comment>
<keyword evidence="3" id="KW-0819">tRNA processing</keyword>
<dbReference type="Gene3D" id="3.30.1360.120">
    <property type="entry name" value="Probable tRNA modification gtpase trme, domain 1"/>
    <property type="match status" value="1"/>
</dbReference>
<dbReference type="FunFam" id="3.30.1360.120:FF:000007">
    <property type="entry name" value="tRNA modification GTPase GTPBP3, mitochondrial"/>
    <property type="match status" value="1"/>
</dbReference>
<keyword evidence="10" id="KW-1185">Reference proteome</keyword>
<gene>
    <name evidence="9" type="ORF">PPYR_11085</name>
</gene>
<name>A0A5N4AI83_PHOPY</name>
<feature type="domain" description="MnmE helical" evidence="8">
    <location>
        <begin position="139"/>
        <end position="489"/>
    </location>
</feature>
<dbReference type="GO" id="GO:0005739">
    <property type="term" value="C:mitochondrion"/>
    <property type="evidence" value="ECO:0007669"/>
    <property type="project" value="UniProtKB-SubCell"/>
</dbReference>
<evidence type="ECO:0000256" key="3">
    <source>
        <dbReference type="ARBA" id="ARBA00022694"/>
    </source>
</evidence>
<dbReference type="CDD" id="cd04164">
    <property type="entry name" value="trmE"/>
    <property type="match status" value="1"/>
</dbReference>
<dbReference type="InterPro" id="IPR006073">
    <property type="entry name" value="GTP-bd"/>
</dbReference>
<evidence type="ECO:0000256" key="1">
    <source>
        <dbReference type="ARBA" id="ARBA00004173"/>
    </source>
</evidence>
<dbReference type="AlphaFoldDB" id="A0A5N4AI83"/>
<evidence type="ECO:0000256" key="2">
    <source>
        <dbReference type="ARBA" id="ARBA00011043"/>
    </source>
</evidence>
<dbReference type="InterPro" id="IPR025867">
    <property type="entry name" value="MnmE_helical"/>
</dbReference>
<protein>
    <recommendedName>
        <fullName evidence="11">TrmE-type G domain-containing protein</fullName>
    </recommendedName>
</protein>